<organism evidence="1 2">
    <name type="scientific">Speluncibacter jeojiensis</name>
    <dbReference type="NCBI Taxonomy" id="2710754"/>
    <lineage>
        <taxon>Bacteria</taxon>
        <taxon>Bacillati</taxon>
        <taxon>Actinomycetota</taxon>
        <taxon>Actinomycetes</taxon>
        <taxon>Mycobacteriales</taxon>
        <taxon>Speluncibacteraceae</taxon>
        <taxon>Speluncibacter</taxon>
    </lineage>
</organism>
<keyword evidence="2" id="KW-1185">Reference proteome</keyword>
<dbReference type="RefSeq" id="WP_277834106.1">
    <property type="nucleotide sequence ID" value="NZ_JAAIVF010000005.1"/>
</dbReference>
<dbReference type="InterPro" id="IPR044691">
    <property type="entry name" value="DCC1_Trx"/>
</dbReference>
<proteinExistence type="predicted"/>
<dbReference type="PANTHER" id="PTHR34290:SF2">
    <property type="entry name" value="OS04G0668800 PROTEIN"/>
    <property type="match status" value="1"/>
</dbReference>
<dbReference type="Pfam" id="PF04134">
    <property type="entry name" value="DCC1-like"/>
    <property type="match status" value="1"/>
</dbReference>
<reference evidence="1" key="1">
    <citation type="submission" date="2022-08" db="EMBL/GenBank/DDBJ databases">
        <title>Genome analysis of Corynebacteriales strain.</title>
        <authorList>
            <person name="Lee S.D."/>
        </authorList>
    </citation>
    <scope>NUCLEOTIDE SEQUENCE</scope>
    <source>
        <strain evidence="1">D3-21</strain>
    </source>
</reference>
<protein>
    <submittedName>
        <fullName evidence="1">DUF393 domain-containing protein</fullName>
    </submittedName>
</protein>
<dbReference type="AlphaFoldDB" id="A0A9X4M0Q4"/>
<evidence type="ECO:0000313" key="2">
    <source>
        <dbReference type="Proteomes" id="UP001152755"/>
    </source>
</evidence>
<evidence type="ECO:0000313" key="1">
    <source>
        <dbReference type="EMBL" id="MDG3014860.1"/>
    </source>
</evidence>
<dbReference type="PANTHER" id="PTHR34290">
    <property type="entry name" value="SI:CH73-390P7.2"/>
    <property type="match status" value="1"/>
</dbReference>
<gene>
    <name evidence="1" type="ORF">NVS88_09855</name>
</gene>
<accession>A0A9X4M0Q4</accession>
<dbReference type="EMBL" id="JANRHA010000005">
    <property type="protein sequence ID" value="MDG3014860.1"/>
    <property type="molecule type" value="Genomic_DNA"/>
</dbReference>
<dbReference type="GO" id="GO:0015035">
    <property type="term" value="F:protein-disulfide reductase activity"/>
    <property type="evidence" value="ECO:0007669"/>
    <property type="project" value="InterPro"/>
</dbReference>
<dbReference type="InterPro" id="IPR007263">
    <property type="entry name" value="DCC1-like"/>
</dbReference>
<name>A0A9X4M0Q4_9ACTN</name>
<sequence>MLPRSGYRVELLYDADCGFCMRALAVLRRIDRHGRVSARALQEPGACEYFGVDEQQALAAAWAREPDGRRHRGAGALNAALSAAVGTRLPLWVYRLPGIRAAQDAGYRWVADNRHRLPGGSAACSAR</sequence>
<dbReference type="Proteomes" id="UP001152755">
    <property type="component" value="Unassembled WGS sequence"/>
</dbReference>
<comment type="caution">
    <text evidence="1">The sequence shown here is derived from an EMBL/GenBank/DDBJ whole genome shotgun (WGS) entry which is preliminary data.</text>
</comment>